<protein>
    <recommendedName>
        <fullName evidence="11">DNA polymerase III subunit gamma/tau</fullName>
        <ecNumber evidence="11">2.7.7.7</ecNumber>
    </recommendedName>
</protein>
<evidence type="ECO:0000256" key="7">
    <source>
        <dbReference type="ARBA" id="ARBA00022833"/>
    </source>
</evidence>
<comment type="similarity">
    <text evidence="1 11">Belongs to the DnaX/STICHEL family.</text>
</comment>
<dbReference type="SUPFAM" id="SSF48019">
    <property type="entry name" value="post-AAA+ oligomerization domain-like"/>
    <property type="match status" value="1"/>
</dbReference>
<evidence type="ECO:0000256" key="6">
    <source>
        <dbReference type="ARBA" id="ARBA00022741"/>
    </source>
</evidence>
<evidence type="ECO:0000256" key="10">
    <source>
        <dbReference type="ARBA" id="ARBA00049244"/>
    </source>
</evidence>
<dbReference type="FunFam" id="3.40.50.300:FF:000014">
    <property type="entry name" value="DNA polymerase III subunit gamma/tau"/>
    <property type="match status" value="1"/>
</dbReference>
<keyword evidence="15" id="KW-1185">Reference proteome</keyword>
<dbReference type="GO" id="GO:0009360">
    <property type="term" value="C:DNA polymerase III complex"/>
    <property type="evidence" value="ECO:0007669"/>
    <property type="project" value="InterPro"/>
</dbReference>
<dbReference type="PANTHER" id="PTHR11669:SF0">
    <property type="entry name" value="PROTEIN STICHEL-LIKE 2"/>
    <property type="match status" value="1"/>
</dbReference>
<evidence type="ECO:0000256" key="9">
    <source>
        <dbReference type="ARBA" id="ARBA00022932"/>
    </source>
</evidence>
<dbReference type="InterPro" id="IPR001270">
    <property type="entry name" value="ClpA/B"/>
</dbReference>
<dbReference type="CDD" id="cd18137">
    <property type="entry name" value="HLD_clamp_pol_III_gamma_tau"/>
    <property type="match status" value="1"/>
</dbReference>
<dbReference type="GO" id="GO:0003887">
    <property type="term" value="F:DNA-directed DNA polymerase activity"/>
    <property type="evidence" value="ECO:0007669"/>
    <property type="project" value="UniProtKB-KW"/>
</dbReference>
<evidence type="ECO:0000256" key="8">
    <source>
        <dbReference type="ARBA" id="ARBA00022840"/>
    </source>
</evidence>
<reference evidence="14" key="2">
    <citation type="submission" date="2006-05" db="EMBL/GenBank/DDBJ databases">
        <title>Sequencing of the draft genome and assembly of Desulfuromonas acetoxidans DSM 684.</title>
        <authorList>
            <consortium name="US DOE Joint Genome Institute (JGI-PGF)"/>
            <person name="Copeland A."/>
            <person name="Lucas S."/>
            <person name="Lapidus A."/>
            <person name="Barry K."/>
            <person name="Detter J.C."/>
            <person name="Glavina del Rio T."/>
            <person name="Hammon N."/>
            <person name="Israni S."/>
            <person name="Dalin E."/>
            <person name="Tice H."/>
            <person name="Bruce D."/>
            <person name="Pitluck S."/>
            <person name="Richardson P."/>
        </authorList>
    </citation>
    <scope>NUCLEOTIDE SEQUENCE [LARGE SCALE GENOMIC DNA]</scope>
    <source>
        <strain evidence="14">DSM 684</strain>
    </source>
</reference>
<dbReference type="InterPro" id="IPR003593">
    <property type="entry name" value="AAA+_ATPase"/>
</dbReference>
<dbReference type="OrthoDB" id="9810148at2"/>
<dbReference type="Gene3D" id="1.10.8.60">
    <property type="match status" value="1"/>
</dbReference>
<dbReference type="InterPro" id="IPR050238">
    <property type="entry name" value="DNA_Rep/Repair_Clamp_Loader"/>
</dbReference>
<dbReference type="GO" id="GO:0046872">
    <property type="term" value="F:metal ion binding"/>
    <property type="evidence" value="ECO:0007669"/>
    <property type="project" value="UniProtKB-KW"/>
</dbReference>
<proteinExistence type="inferred from homology"/>
<dbReference type="AlphaFoldDB" id="Q1K472"/>
<dbReference type="InterPro" id="IPR012763">
    <property type="entry name" value="DNA_pol_III_sug/sutau_N"/>
</dbReference>
<feature type="compositionally biased region" description="Basic and acidic residues" evidence="12">
    <location>
        <begin position="552"/>
        <end position="567"/>
    </location>
</feature>
<feature type="compositionally biased region" description="Low complexity" evidence="12">
    <location>
        <begin position="415"/>
        <end position="459"/>
    </location>
</feature>
<dbReference type="Gene3D" id="1.20.272.10">
    <property type="match status" value="1"/>
</dbReference>
<keyword evidence="9 11" id="KW-0239">DNA-directed DNA polymerase</keyword>
<dbReference type="GO" id="GO:0005524">
    <property type="term" value="F:ATP binding"/>
    <property type="evidence" value="ECO:0007669"/>
    <property type="project" value="UniProtKB-KW"/>
</dbReference>
<dbReference type="Gene3D" id="3.40.50.300">
    <property type="entry name" value="P-loop containing nucleotide triphosphate hydrolases"/>
    <property type="match status" value="1"/>
</dbReference>
<gene>
    <name evidence="11" type="primary">dnaX</name>
    <name evidence="14" type="ORF">Dace_3097</name>
</gene>
<dbReference type="EC" id="2.7.7.7" evidence="11"/>
<dbReference type="GO" id="GO:0006261">
    <property type="term" value="P:DNA-templated DNA replication"/>
    <property type="evidence" value="ECO:0007669"/>
    <property type="project" value="TreeGrafter"/>
</dbReference>
<comment type="function">
    <text evidence="11">DNA polymerase III is a complex, multichain enzyme responsible for most of the replicative synthesis in bacteria. This DNA polymerase also exhibits 3' to 5' exonuclease activity.</text>
</comment>
<dbReference type="PRINTS" id="PR00300">
    <property type="entry name" value="CLPPROTEASEA"/>
</dbReference>
<dbReference type="SMART" id="SM00382">
    <property type="entry name" value="AAA"/>
    <property type="match status" value="1"/>
</dbReference>
<evidence type="ECO:0000256" key="3">
    <source>
        <dbReference type="ARBA" id="ARBA00022695"/>
    </source>
</evidence>
<evidence type="ECO:0000256" key="12">
    <source>
        <dbReference type="SAM" id="MobiDB-lite"/>
    </source>
</evidence>
<evidence type="ECO:0000256" key="4">
    <source>
        <dbReference type="ARBA" id="ARBA00022705"/>
    </source>
</evidence>
<name>Q1K472_DESA6</name>
<evidence type="ECO:0000259" key="13">
    <source>
        <dbReference type="SMART" id="SM00382"/>
    </source>
</evidence>
<dbReference type="InterPro" id="IPR027417">
    <property type="entry name" value="P-loop_NTPase"/>
</dbReference>
<evidence type="ECO:0000256" key="1">
    <source>
        <dbReference type="ARBA" id="ARBA00006360"/>
    </source>
</evidence>
<keyword evidence="5" id="KW-0479">Metal-binding</keyword>
<dbReference type="NCBIfam" id="NF004046">
    <property type="entry name" value="PRK05563.1"/>
    <property type="match status" value="1"/>
</dbReference>
<dbReference type="PANTHER" id="PTHR11669">
    <property type="entry name" value="REPLICATION FACTOR C / DNA POLYMERASE III GAMMA-TAU SUBUNIT"/>
    <property type="match status" value="1"/>
</dbReference>
<sequence>MSYLVMARKWRPQTFADLVGQEHVSRTLANAIASGRVHHAFLFTGARGVGKTSAARILAKALNCENGPSAEPCNQCQHCEEISSGHSVDVFEIDGASNTGVDDVRELRETLRYMPSQCRYKIFIIDEVHMLSINAFNALLKTLEEPPEHVKFIFATTEPHKIPVTILSRCQRFDFRKIPAPKVVAQLRRIVDAENITISDRALALIAQRGGGSMRDSLSTLDQVVAFCSEQVADEDVQGLLGMVDRRLLFDALEGCMRQDCSMVLNVVRRVDDLGHSFRQFCQELVETVRQAILCSLVENPEEDLGVFGDELHALKSLSALAGQDDWQRLLSMLIKVETELSASSFPRLLVEMTLVRAASLPPAKDIAGLIRKVEALEGGYSSGSVPRPQPQQAPPVSAMMPKESPPAPAPPSATAPQSAPSPVSAPSVSAAEESQPAAPVVAEAPAPVADPPSVAAPQGGAAPSDWSQLVAQVRGKSPSLASLLEYGSLMKMALPELVIGYPPSSFHLQQMNDAESRDRLTQLVRELYGLELDLKIQALTNDASGPPSLVETKKKKESDRERRLREDALTHPTVKKAIEIFSGDIESVTPIDKGFV</sequence>
<feature type="compositionally biased region" description="Pro residues" evidence="12">
    <location>
        <begin position="404"/>
        <end position="414"/>
    </location>
</feature>
<feature type="region of interest" description="Disordered" evidence="12">
    <location>
        <begin position="542"/>
        <end position="567"/>
    </location>
</feature>
<comment type="catalytic activity">
    <reaction evidence="10 11">
        <text>DNA(n) + a 2'-deoxyribonucleoside 5'-triphosphate = DNA(n+1) + diphosphate</text>
        <dbReference type="Rhea" id="RHEA:22508"/>
        <dbReference type="Rhea" id="RHEA-COMP:17339"/>
        <dbReference type="Rhea" id="RHEA-COMP:17340"/>
        <dbReference type="ChEBI" id="CHEBI:33019"/>
        <dbReference type="ChEBI" id="CHEBI:61560"/>
        <dbReference type="ChEBI" id="CHEBI:173112"/>
        <dbReference type="EC" id="2.7.7.7"/>
    </reaction>
</comment>
<dbReference type="Pfam" id="PF22608">
    <property type="entry name" value="DNAX_ATPase_lid"/>
    <property type="match status" value="1"/>
</dbReference>
<organism evidence="14 15">
    <name type="scientific">Desulfuromonas acetoxidans (strain DSM 684 / 11070)</name>
    <dbReference type="NCBI Taxonomy" id="281689"/>
    <lineage>
        <taxon>Bacteria</taxon>
        <taxon>Pseudomonadati</taxon>
        <taxon>Thermodesulfobacteriota</taxon>
        <taxon>Desulfuromonadia</taxon>
        <taxon>Desulfuromonadales</taxon>
        <taxon>Desulfuromonadaceae</taxon>
        <taxon>Desulfuromonas</taxon>
    </lineage>
</organism>
<feature type="domain" description="AAA+ ATPase" evidence="13">
    <location>
        <begin position="37"/>
        <end position="179"/>
    </location>
</feature>
<dbReference type="InterPro" id="IPR045085">
    <property type="entry name" value="HLD_clamp_pol_III_gamma_tau"/>
</dbReference>
<dbReference type="CDD" id="cd00009">
    <property type="entry name" value="AAA"/>
    <property type="match status" value="1"/>
</dbReference>
<evidence type="ECO:0000313" key="14">
    <source>
        <dbReference type="EMBL" id="EAT17231.1"/>
    </source>
</evidence>
<evidence type="ECO:0000256" key="5">
    <source>
        <dbReference type="ARBA" id="ARBA00022723"/>
    </source>
</evidence>
<dbReference type="EMBL" id="AAEW02000001">
    <property type="protein sequence ID" value="EAT17231.1"/>
    <property type="molecule type" value="Genomic_DNA"/>
</dbReference>
<comment type="caution">
    <text evidence="14">The sequence shown here is derived from an EMBL/GenBank/DDBJ whole genome shotgun (WGS) entry which is preliminary data.</text>
</comment>
<evidence type="ECO:0000256" key="2">
    <source>
        <dbReference type="ARBA" id="ARBA00022679"/>
    </source>
</evidence>
<evidence type="ECO:0000256" key="11">
    <source>
        <dbReference type="RuleBase" id="RU364063"/>
    </source>
</evidence>
<keyword evidence="2 11" id="KW-0808">Transferase</keyword>
<dbReference type="Pfam" id="PF13177">
    <property type="entry name" value="DNA_pol3_delta2"/>
    <property type="match status" value="1"/>
</dbReference>
<feature type="region of interest" description="Disordered" evidence="12">
    <location>
        <begin position="380"/>
        <end position="464"/>
    </location>
</feature>
<dbReference type="Pfam" id="PF12169">
    <property type="entry name" value="DNA_pol3_gamma3"/>
    <property type="match status" value="1"/>
</dbReference>
<keyword evidence="4 11" id="KW-0235">DNA replication</keyword>
<keyword evidence="7" id="KW-0862">Zinc</keyword>
<keyword evidence="6 11" id="KW-0547">Nucleotide-binding</keyword>
<keyword evidence="8 11" id="KW-0067">ATP-binding</keyword>
<dbReference type="SUPFAM" id="SSF52540">
    <property type="entry name" value="P-loop containing nucleoside triphosphate hydrolases"/>
    <property type="match status" value="1"/>
</dbReference>
<dbReference type="InterPro" id="IPR008921">
    <property type="entry name" value="DNA_pol3_clamp-load_cplx_C"/>
</dbReference>
<dbReference type="NCBIfam" id="NF011526">
    <property type="entry name" value="PRK14965.1"/>
    <property type="match status" value="1"/>
</dbReference>
<dbReference type="NCBIfam" id="TIGR02397">
    <property type="entry name" value="dnaX_nterm"/>
    <property type="match status" value="1"/>
</dbReference>
<accession>Q1K472</accession>
<comment type="subunit">
    <text evidence="11">DNA polymerase III contains a core (composed of alpha, epsilon and theta chains) that associates with a tau subunit. This core dimerizes to form the POLIII' complex. PolIII' associates with the gamma complex (composed of gamma, delta, delta', psi and chi chains) and with the beta chain to form the complete DNA polymerase III complex.</text>
</comment>
<reference evidence="14" key="1">
    <citation type="submission" date="2006-05" db="EMBL/GenBank/DDBJ databases">
        <title>Annotation of the draft genome assembly of Desulfuromonas acetoxidans DSM 684.</title>
        <authorList>
            <consortium name="US DOE Joint Genome Institute (JGI-ORNL)"/>
            <person name="Larimer F."/>
            <person name="Land M."/>
            <person name="Hauser L."/>
        </authorList>
    </citation>
    <scope>NUCLEOTIDE SEQUENCE [LARGE SCALE GENOMIC DNA]</scope>
    <source>
        <strain evidence="14">DSM 684</strain>
    </source>
</reference>
<dbReference type="GO" id="GO:0003677">
    <property type="term" value="F:DNA binding"/>
    <property type="evidence" value="ECO:0007669"/>
    <property type="project" value="InterPro"/>
</dbReference>
<dbReference type="FunFam" id="1.10.8.60:FF:000013">
    <property type="entry name" value="DNA polymerase III subunit gamma/tau"/>
    <property type="match status" value="1"/>
</dbReference>
<dbReference type="InterPro" id="IPR022754">
    <property type="entry name" value="DNA_pol_III_gamma-3"/>
</dbReference>
<keyword evidence="3 11" id="KW-0548">Nucleotidyltransferase</keyword>
<dbReference type="Proteomes" id="UP000005695">
    <property type="component" value="Unassembled WGS sequence"/>
</dbReference>
<dbReference type="RefSeq" id="WP_005997471.1">
    <property type="nucleotide sequence ID" value="NZ_AAEW02000001.1"/>
</dbReference>
<evidence type="ECO:0000313" key="15">
    <source>
        <dbReference type="Proteomes" id="UP000005695"/>
    </source>
</evidence>